<reference evidence="1 2" key="2">
    <citation type="submission" date="2018-11" db="EMBL/GenBank/DDBJ databases">
        <authorList>
            <consortium name="Pathogen Informatics"/>
        </authorList>
    </citation>
    <scope>NUCLEOTIDE SEQUENCE [LARGE SCALE GENOMIC DNA]</scope>
</reference>
<organism evidence="3">
    <name type="scientific">Brugia timori</name>
    <dbReference type="NCBI Taxonomy" id="42155"/>
    <lineage>
        <taxon>Eukaryota</taxon>
        <taxon>Metazoa</taxon>
        <taxon>Ecdysozoa</taxon>
        <taxon>Nematoda</taxon>
        <taxon>Chromadorea</taxon>
        <taxon>Rhabditida</taxon>
        <taxon>Spirurina</taxon>
        <taxon>Spiruromorpha</taxon>
        <taxon>Filarioidea</taxon>
        <taxon>Onchocercidae</taxon>
        <taxon>Brugia</taxon>
    </lineage>
</organism>
<protein>
    <submittedName>
        <fullName evidence="1 3">Uncharacterized protein</fullName>
    </submittedName>
</protein>
<sequence>MWNQQREPNLVNLEKDHWLYQIKNSRLYNFCVNNNLTTSEPEELQRTDLQVIAYKYLSSFDPENKGKNYNYYSETVDPVEFDRDIVRREKLSKSFNLNSSISDFSIIKADPILDSGVNFDLSKTSSPSKILINPEENDEVRIKLNSPEIFETIRESYCDFEEELKNLIRSDILSKTENPHQIINFIESKTNVIPKTCLADKNFLENLNNVNRTKKKSRLGTKQSAKSELINPALVTKVEIKSENLIEFAKTEPEKMSAISIRPTTYADKENEDIEDYVNIFENECEAFGWSTDQQKLAKIKIAFTGNALIRFNEKLKPQTDITEW</sequence>
<dbReference type="Proteomes" id="UP000280834">
    <property type="component" value="Unassembled WGS sequence"/>
</dbReference>
<gene>
    <name evidence="1" type="ORF">BTMF_LOCUS4243</name>
</gene>
<proteinExistence type="predicted"/>
<evidence type="ECO:0000313" key="1">
    <source>
        <dbReference type="EMBL" id="VDO16411.1"/>
    </source>
</evidence>
<dbReference type="WBParaSite" id="BTMF_0000495301-mRNA-1">
    <property type="protein sequence ID" value="BTMF_0000495301-mRNA-1"/>
    <property type="gene ID" value="BTMF_0000495301"/>
</dbReference>
<keyword evidence="2" id="KW-1185">Reference proteome</keyword>
<name>A0A0R3QF09_9BILA</name>
<reference evidence="3" key="1">
    <citation type="submission" date="2017-02" db="UniProtKB">
        <authorList>
            <consortium name="WormBaseParasite"/>
        </authorList>
    </citation>
    <scope>IDENTIFICATION</scope>
</reference>
<evidence type="ECO:0000313" key="2">
    <source>
        <dbReference type="Proteomes" id="UP000280834"/>
    </source>
</evidence>
<evidence type="ECO:0000313" key="3">
    <source>
        <dbReference type="WBParaSite" id="BTMF_0000495301-mRNA-1"/>
    </source>
</evidence>
<accession>A0A0R3QF09</accession>
<dbReference type="EMBL" id="UZAG01004124">
    <property type="protein sequence ID" value="VDO16411.1"/>
    <property type="molecule type" value="Genomic_DNA"/>
</dbReference>
<dbReference type="AlphaFoldDB" id="A0A0R3QF09"/>